<feature type="transmembrane region" description="Helical" evidence="1">
    <location>
        <begin position="62"/>
        <end position="78"/>
    </location>
</feature>
<dbReference type="SUPFAM" id="SSF55874">
    <property type="entry name" value="ATPase domain of HSP90 chaperone/DNA topoisomerase II/histidine kinase"/>
    <property type="match status" value="1"/>
</dbReference>
<dbReference type="Gene3D" id="3.30.565.10">
    <property type="entry name" value="Histidine kinase-like ATPase, C-terminal domain"/>
    <property type="match status" value="1"/>
</dbReference>
<feature type="transmembrane region" description="Helical" evidence="1">
    <location>
        <begin position="20"/>
        <end position="42"/>
    </location>
</feature>
<dbReference type="InterPro" id="IPR050640">
    <property type="entry name" value="Bact_2-comp_sensor_kinase"/>
</dbReference>
<dbReference type="GO" id="GO:0000155">
    <property type="term" value="F:phosphorelay sensor kinase activity"/>
    <property type="evidence" value="ECO:0007669"/>
    <property type="project" value="InterPro"/>
</dbReference>
<evidence type="ECO:0000256" key="1">
    <source>
        <dbReference type="SAM" id="Phobius"/>
    </source>
</evidence>
<reference evidence="3 4" key="1">
    <citation type="submission" date="2018-11" db="EMBL/GenBank/DDBJ databases">
        <authorList>
            <person name="Zhou Z."/>
            <person name="Wang G."/>
        </authorList>
    </citation>
    <scope>NUCLEOTIDE SEQUENCE [LARGE SCALE GENOMIC DNA]</scope>
    <source>
        <strain evidence="3 4">KCTC42998</strain>
    </source>
</reference>
<accession>A0A3P1CNA6</accession>
<dbReference type="RefSeq" id="WP_124906317.1">
    <property type="nucleotide sequence ID" value="NZ_RQJP01000002.1"/>
</dbReference>
<organism evidence="3 4">
    <name type="scientific">Larkinella knui</name>
    <dbReference type="NCBI Taxonomy" id="2025310"/>
    <lineage>
        <taxon>Bacteria</taxon>
        <taxon>Pseudomonadati</taxon>
        <taxon>Bacteroidota</taxon>
        <taxon>Cytophagia</taxon>
        <taxon>Cytophagales</taxon>
        <taxon>Spirosomataceae</taxon>
        <taxon>Larkinella</taxon>
    </lineage>
</organism>
<dbReference type="InterPro" id="IPR036890">
    <property type="entry name" value="HATPase_C_sf"/>
</dbReference>
<sequence length="355" mass="40671">MKRLFTMNTVFPDSIPFRSWLILLSALAVTILFALPRLALVYFSSRGTRIDFPWLEFSVRSLYSFLIAILFLLVNLSYQRFGLSRFPGVISNYLIPLLLNVVLLIGIDFILIRIHLNLFAPPFNERVFRFFFRISVVLEVLLVVLIACIFRLIFRNQQVRIANERLLKANAETQYELLKNQVNPHFLFNSLNTVNALILHDPVAASQFVSHLSDVFRYSLTSRTADLVTLAEELRFMESYMAMLAGRYGEKIRFQLAINPVYTNSRLPPMALQVLVENAVKHNVASYRQPLWVELVTNANHTITVSNGLQAKKEPELSTGLGLANLNQRCLYLSGREITIQKTTRTFSVTIPLLL</sequence>
<feature type="transmembrane region" description="Helical" evidence="1">
    <location>
        <begin position="90"/>
        <end position="112"/>
    </location>
</feature>
<dbReference type="OrthoDB" id="927174at2"/>
<evidence type="ECO:0000313" key="3">
    <source>
        <dbReference type="EMBL" id="RRB14792.1"/>
    </source>
</evidence>
<dbReference type="EMBL" id="RQJP01000002">
    <property type="protein sequence ID" value="RRB14792.1"/>
    <property type="molecule type" value="Genomic_DNA"/>
</dbReference>
<dbReference type="Proteomes" id="UP000274271">
    <property type="component" value="Unassembled WGS sequence"/>
</dbReference>
<keyword evidence="1" id="KW-0472">Membrane</keyword>
<protein>
    <recommendedName>
        <fullName evidence="2">Signal transduction histidine kinase internal region domain-containing protein</fullName>
    </recommendedName>
</protein>
<proteinExistence type="predicted"/>
<keyword evidence="4" id="KW-1185">Reference proteome</keyword>
<name>A0A3P1CNA6_9BACT</name>
<dbReference type="PANTHER" id="PTHR34220">
    <property type="entry name" value="SENSOR HISTIDINE KINASE YPDA"/>
    <property type="match status" value="1"/>
</dbReference>
<gene>
    <name evidence="3" type="ORF">EHT87_09485</name>
</gene>
<dbReference type="InterPro" id="IPR010559">
    <property type="entry name" value="Sig_transdc_His_kin_internal"/>
</dbReference>
<dbReference type="PANTHER" id="PTHR34220:SF7">
    <property type="entry name" value="SENSOR HISTIDINE KINASE YPDA"/>
    <property type="match status" value="1"/>
</dbReference>
<dbReference type="AlphaFoldDB" id="A0A3P1CNA6"/>
<keyword evidence="1" id="KW-0812">Transmembrane</keyword>
<comment type="caution">
    <text evidence="3">The sequence shown here is derived from an EMBL/GenBank/DDBJ whole genome shotgun (WGS) entry which is preliminary data.</text>
</comment>
<keyword evidence="1" id="KW-1133">Transmembrane helix</keyword>
<dbReference type="GO" id="GO:0016020">
    <property type="term" value="C:membrane"/>
    <property type="evidence" value="ECO:0007669"/>
    <property type="project" value="InterPro"/>
</dbReference>
<evidence type="ECO:0000259" key="2">
    <source>
        <dbReference type="Pfam" id="PF06580"/>
    </source>
</evidence>
<dbReference type="Pfam" id="PF06580">
    <property type="entry name" value="His_kinase"/>
    <property type="match status" value="1"/>
</dbReference>
<feature type="transmembrane region" description="Helical" evidence="1">
    <location>
        <begin position="132"/>
        <end position="154"/>
    </location>
</feature>
<evidence type="ECO:0000313" key="4">
    <source>
        <dbReference type="Proteomes" id="UP000274271"/>
    </source>
</evidence>
<feature type="domain" description="Signal transduction histidine kinase internal region" evidence="2">
    <location>
        <begin position="174"/>
        <end position="252"/>
    </location>
</feature>